<protein>
    <submittedName>
        <fullName evidence="1">6376_t:CDS:1</fullName>
    </submittedName>
</protein>
<dbReference type="EMBL" id="CAJVPI010001113">
    <property type="protein sequence ID" value="CAG8595097.1"/>
    <property type="molecule type" value="Genomic_DNA"/>
</dbReference>
<accession>A0A9N9CDI4</accession>
<sequence>MKVTVVKFLFILVIIVVFLESGIVLAHPEAAKFKKRSKRSPLPQAKMDKKFEIPPDYVV</sequence>
<organism evidence="1 2">
    <name type="scientific">Paraglomus brasilianum</name>
    <dbReference type="NCBI Taxonomy" id="144538"/>
    <lineage>
        <taxon>Eukaryota</taxon>
        <taxon>Fungi</taxon>
        <taxon>Fungi incertae sedis</taxon>
        <taxon>Mucoromycota</taxon>
        <taxon>Glomeromycotina</taxon>
        <taxon>Glomeromycetes</taxon>
        <taxon>Paraglomerales</taxon>
        <taxon>Paraglomeraceae</taxon>
        <taxon>Paraglomus</taxon>
    </lineage>
</organism>
<keyword evidence="2" id="KW-1185">Reference proteome</keyword>
<evidence type="ECO:0000313" key="2">
    <source>
        <dbReference type="Proteomes" id="UP000789739"/>
    </source>
</evidence>
<reference evidence="1" key="1">
    <citation type="submission" date="2021-06" db="EMBL/GenBank/DDBJ databases">
        <authorList>
            <person name="Kallberg Y."/>
            <person name="Tangrot J."/>
            <person name="Rosling A."/>
        </authorList>
    </citation>
    <scope>NUCLEOTIDE SEQUENCE</scope>
    <source>
        <strain evidence="1">BR232B</strain>
    </source>
</reference>
<gene>
    <name evidence="1" type="ORF">PBRASI_LOCUS7335</name>
</gene>
<dbReference type="AlphaFoldDB" id="A0A9N9CDI4"/>
<comment type="caution">
    <text evidence="1">The sequence shown here is derived from an EMBL/GenBank/DDBJ whole genome shotgun (WGS) entry which is preliminary data.</text>
</comment>
<name>A0A9N9CDI4_9GLOM</name>
<proteinExistence type="predicted"/>
<evidence type="ECO:0000313" key="1">
    <source>
        <dbReference type="EMBL" id="CAG8595097.1"/>
    </source>
</evidence>
<dbReference type="Proteomes" id="UP000789739">
    <property type="component" value="Unassembled WGS sequence"/>
</dbReference>